<sequence>MKGQEFLECIWIPDQETTDDNPVGKEILKLLSKKSSKGIKVKAPCRIQDSTVLSIGIATLGSIPCISHLNTIIWTRFHCA</sequence>
<evidence type="ECO:0000313" key="1">
    <source>
        <dbReference type="EMBL" id="RWR79309.1"/>
    </source>
</evidence>
<keyword evidence="2" id="KW-1185">Reference proteome</keyword>
<dbReference type="Proteomes" id="UP000283530">
    <property type="component" value="Unassembled WGS sequence"/>
</dbReference>
<dbReference type="AlphaFoldDB" id="A0A443NLB0"/>
<protein>
    <submittedName>
        <fullName evidence="1">Uncharacterized protein</fullName>
    </submittedName>
</protein>
<name>A0A443NLB0_9MAGN</name>
<evidence type="ECO:0000313" key="2">
    <source>
        <dbReference type="Proteomes" id="UP000283530"/>
    </source>
</evidence>
<gene>
    <name evidence="1" type="ORF">CKAN_00787900</name>
</gene>
<reference evidence="1 2" key="1">
    <citation type="journal article" date="2019" name="Nat. Plants">
        <title>Stout camphor tree genome fills gaps in understanding of flowering plant genome evolution.</title>
        <authorList>
            <person name="Chaw S.M."/>
            <person name="Liu Y.C."/>
            <person name="Wu Y.W."/>
            <person name="Wang H.Y."/>
            <person name="Lin C.I."/>
            <person name="Wu C.S."/>
            <person name="Ke H.M."/>
            <person name="Chang L.Y."/>
            <person name="Hsu C.Y."/>
            <person name="Yang H.T."/>
            <person name="Sudianto E."/>
            <person name="Hsu M.H."/>
            <person name="Wu K.P."/>
            <person name="Wang L.N."/>
            <person name="Leebens-Mack J.H."/>
            <person name="Tsai I.J."/>
        </authorList>
    </citation>
    <scope>NUCLEOTIDE SEQUENCE [LARGE SCALE GENOMIC DNA]</scope>
    <source>
        <strain evidence="2">cv. Chaw 1501</strain>
        <tissue evidence="1">Young leaves</tissue>
    </source>
</reference>
<accession>A0A443NLB0</accession>
<dbReference type="EMBL" id="QPKB01000003">
    <property type="protein sequence ID" value="RWR79309.1"/>
    <property type="molecule type" value="Genomic_DNA"/>
</dbReference>
<comment type="caution">
    <text evidence="1">The sequence shown here is derived from an EMBL/GenBank/DDBJ whole genome shotgun (WGS) entry which is preliminary data.</text>
</comment>
<organism evidence="1 2">
    <name type="scientific">Cinnamomum micranthum f. kanehirae</name>
    <dbReference type="NCBI Taxonomy" id="337451"/>
    <lineage>
        <taxon>Eukaryota</taxon>
        <taxon>Viridiplantae</taxon>
        <taxon>Streptophyta</taxon>
        <taxon>Embryophyta</taxon>
        <taxon>Tracheophyta</taxon>
        <taxon>Spermatophyta</taxon>
        <taxon>Magnoliopsida</taxon>
        <taxon>Magnoliidae</taxon>
        <taxon>Laurales</taxon>
        <taxon>Lauraceae</taxon>
        <taxon>Cinnamomum</taxon>
    </lineage>
</organism>
<proteinExistence type="predicted"/>